<protein>
    <submittedName>
        <fullName evidence="1">HAD family phosphatase</fullName>
    </submittedName>
</protein>
<dbReference type="SFLD" id="SFLDG01140">
    <property type="entry name" value="C2.B:_Phosphomannomutase_and_P"/>
    <property type="match status" value="1"/>
</dbReference>
<dbReference type="NCBIfam" id="TIGR00099">
    <property type="entry name" value="Cof-subfamily"/>
    <property type="match status" value="1"/>
</dbReference>
<dbReference type="AlphaFoldDB" id="A0A3R8J764"/>
<dbReference type="Gene3D" id="3.30.1240.10">
    <property type="match status" value="1"/>
</dbReference>
<organism evidence="1 2">
    <name type="scientific">Lactiplantibacillus garii</name>
    <dbReference type="NCBI Taxonomy" id="2306423"/>
    <lineage>
        <taxon>Bacteria</taxon>
        <taxon>Bacillati</taxon>
        <taxon>Bacillota</taxon>
        <taxon>Bacilli</taxon>
        <taxon>Lactobacillales</taxon>
        <taxon>Lactobacillaceae</taxon>
        <taxon>Lactiplantibacillus</taxon>
    </lineage>
</organism>
<evidence type="ECO:0000313" key="2">
    <source>
        <dbReference type="Proteomes" id="UP000283633"/>
    </source>
</evidence>
<dbReference type="Gene3D" id="3.40.50.1000">
    <property type="entry name" value="HAD superfamily/HAD-like"/>
    <property type="match status" value="1"/>
</dbReference>
<dbReference type="EMBL" id="QWZQ01000018">
    <property type="protein sequence ID" value="RRK10567.1"/>
    <property type="molecule type" value="Genomic_DNA"/>
</dbReference>
<dbReference type="InterPro" id="IPR036412">
    <property type="entry name" value="HAD-like_sf"/>
</dbReference>
<dbReference type="PANTHER" id="PTHR10000">
    <property type="entry name" value="PHOSPHOSERINE PHOSPHATASE"/>
    <property type="match status" value="1"/>
</dbReference>
<dbReference type="PANTHER" id="PTHR10000:SF8">
    <property type="entry name" value="HAD SUPERFAMILY HYDROLASE-LIKE, TYPE 3"/>
    <property type="match status" value="1"/>
</dbReference>
<dbReference type="SFLD" id="SFLDS00003">
    <property type="entry name" value="Haloacid_Dehalogenase"/>
    <property type="match status" value="1"/>
</dbReference>
<dbReference type="RefSeq" id="WP_125072184.1">
    <property type="nucleotide sequence ID" value="NZ_QWZQ01000018.1"/>
</dbReference>
<dbReference type="Pfam" id="PF08282">
    <property type="entry name" value="Hydrolase_3"/>
    <property type="match status" value="1"/>
</dbReference>
<dbReference type="Proteomes" id="UP000283633">
    <property type="component" value="Unassembled WGS sequence"/>
</dbReference>
<dbReference type="OrthoDB" id="9790031at2"/>
<sequence>MIKYLFSDLDGTLLNPAGTVSQANVDALRQAGLPITLVSARAPIEMLGAVRALDLTGPQIAFNGGLIFDYREGQIIPLQTAPLTRQRAATLLKLIQTEFPAVSLSCYTRDHWYVQKMDRGVRAESQLTGQTPTVTNYADLLATGDHQIFKIMIMTLDNALMQRLASTLKRRADPDISVKLSGKTYLEITSQAAQKSRGIAYIMDTCHLKAADTAAFGDGENDLPMLKAVGTPIVMGNATPDIQAAGRFVTKTNAEDGVAYAVQHFLGGESR</sequence>
<evidence type="ECO:0000313" key="1">
    <source>
        <dbReference type="EMBL" id="RRK10567.1"/>
    </source>
</evidence>
<gene>
    <name evidence="1" type="ORF">D1831_06815</name>
</gene>
<dbReference type="PROSITE" id="PS01228">
    <property type="entry name" value="COF_1"/>
    <property type="match status" value="1"/>
</dbReference>
<keyword evidence="2" id="KW-1185">Reference proteome</keyword>
<comment type="caution">
    <text evidence="1">The sequence shown here is derived from an EMBL/GenBank/DDBJ whole genome shotgun (WGS) entry which is preliminary data.</text>
</comment>
<dbReference type="GO" id="GO:0000287">
    <property type="term" value="F:magnesium ion binding"/>
    <property type="evidence" value="ECO:0007669"/>
    <property type="project" value="TreeGrafter"/>
</dbReference>
<accession>A0A3R8J764</accession>
<name>A0A3R8J764_9LACO</name>
<reference evidence="1 2" key="1">
    <citation type="submission" date="2018-08" db="EMBL/GenBank/DDBJ databases">
        <title>Genome Lactobacillus garii FI11369.</title>
        <authorList>
            <person name="Diaz M."/>
            <person name="Narbad A."/>
        </authorList>
    </citation>
    <scope>NUCLEOTIDE SEQUENCE [LARGE SCALE GENOMIC DNA]</scope>
    <source>
        <strain evidence="1 2">FI11369</strain>
    </source>
</reference>
<dbReference type="NCBIfam" id="TIGR01484">
    <property type="entry name" value="HAD-SF-IIB"/>
    <property type="match status" value="1"/>
</dbReference>
<dbReference type="InterPro" id="IPR023214">
    <property type="entry name" value="HAD_sf"/>
</dbReference>
<proteinExistence type="predicted"/>
<dbReference type="InterPro" id="IPR006379">
    <property type="entry name" value="HAD-SF_hydro_IIB"/>
</dbReference>
<dbReference type="SUPFAM" id="SSF56784">
    <property type="entry name" value="HAD-like"/>
    <property type="match status" value="1"/>
</dbReference>
<dbReference type="GO" id="GO:0016791">
    <property type="term" value="F:phosphatase activity"/>
    <property type="evidence" value="ECO:0007669"/>
    <property type="project" value="TreeGrafter"/>
</dbReference>
<dbReference type="CDD" id="cd07516">
    <property type="entry name" value="HAD_Pase"/>
    <property type="match status" value="1"/>
</dbReference>
<dbReference type="InterPro" id="IPR000150">
    <property type="entry name" value="Cof"/>
</dbReference>
<dbReference type="GO" id="GO:0005829">
    <property type="term" value="C:cytosol"/>
    <property type="evidence" value="ECO:0007669"/>
    <property type="project" value="TreeGrafter"/>
</dbReference>
<dbReference type="PROSITE" id="PS01229">
    <property type="entry name" value="COF_2"/>
    <property type="match status" value="1"/>
</dbReference>